<name>A0A822YK24_NELNU</name>
<dbReference type="AlphaFoldDB" id="A0A822YK24"/>
<evidence type="ECO:0000313" key="2">
    <source>
        <dbReference type="EMBL" id="DAD32940.1"/>
    </source>
</evidence>
<comment type="caution">
    <text evidence="2">The sequence shown here is derived from an EMBL/GenBank/DDBJ whole genome shotgun (WGS) entry which is preliminary data.</text>
</comment>
<dbReference type="Proteomes" id="UP000607653">
    <property type="component" value="Unassembled WGS sequence"/>
</dbReference>
<proteinExistence type="predicted"/>
<sequence length="39" mass="4233">MRRAEVERENEEEKGTEEEITAAVGSCSGSGDFGRSISE</sequence>
<dbReference type="EMBL" id="DUZY01000003">
    <property type="protein sequence ID" value="DAD32940.1"/>
    <property type="molecule type" value="Genomic_DNA"/>
</dbReference>
<evidence type="ECO:0000256" key="1">
    <source>
        <dbReference type="SAM" id="MobiDB-lite"/>
    </source>
</evidence>
<organism evidence="2 3">
    <name type="scientific">Nelumbo nucifera</name>
    <name type="common">Sacred lotus</name>
    <dbReference type="NCBI Taxonomy" id="4432"/>
    <lineage>
        <taxon>Eukaryota</taxon>
        <taxon>Viridiplantae</taxon>
        <taxon>Streptophyta</taxon>
        <taxon>Embryophyta</taxon>
        <taxon>Tracheophyta</taxon>
        <taxon>Spermatophyta</taxon>
        <taxon>Magnoliopsida</taxon>
        <taxon>Proteales</taxon>
        <taxon>Nelumbonaceae</taxon>
        <taxon>Nelumbo</taxon>
    </lineage>
</organism>
<protein>
    <submittedName>
        <fullName evidence="2">Uncharacterized protein</fullName>
    </submittedName>
</protein>
<accession>A0A822YK24</accession>
<gene>
    <name evidence="2" type="ORF">HUJ06_011791</name>
</gene>
<feature type="compositionally biased region" description="Basic and acidic residues" evidence="1">
    <location>
        <begin position="1"/>
        <end position="13"/>
    </location>
</feature>
<reference evidence="2 3" key="1">
    <citation type="journal article" date="2020" name="Mol. Biol. Evol.">
        <title>Distinct Expression and Methylation Patterns for Genes with Different Fates following a Single Whole-Genome Duplication in Flowering Plants.</title>
        <authorList>
            <person name="Shi T."/>
            <person name="Rahmani R.S."/>
            <person name="Gugger P.F."/>
            <person name="Wang M."/>
            <person name="Li H."/>
            <person name="Zhang Y."/>
            <person name="Li Z."/>
            <person name="Wang Q."/>
            <person name="Van de Peer Y."/>
            <person name="Marchal K."/>
            <person name="Chen J."/>
        </authorList>
    </citation>
    <scope>NUCLEOTIDE SEQUENCE [LARGE SCALE GENOMIC DNA]</scope>
    <source>
        <tissue evidence="2">Leaf</tissue>
    </source>
</reference>
<keyword evidence="3" id="KW-1185">Reference proteome</keyword>
<evidence type="ECO:0000313" key="3">
    <source>
        <dbReference type="Proteomes" id="UP000607653"/>
    </source>
</evidence>
<feature type="region of interest" description="Disordered" evidence="1">
    <location>
        <begin position="1"/>
        <end position="39"/>
    </location>
</feature>